<dbReference type="PROSITE" id="PS00893">
    <property type="entry name" value="NUDIX_BOX"/>
    <property type="match status" value="1"/>
</dbReference>
<name>K9WLK7_9CYAN</name>
<reference evidence="5 6" key="1">
    <citation type="submission" date="2012-06" db="EMBL/GenBank/DDBJ databases">
        <title>Finished chromosome of genome of Microcoleus sp. PCC 7113.</title>
        <authorList>
            <consortium name="US DOE Joint Genome Institute"/>
            <person name="Gugger M."/>
            <person name="Coursin T."/>
            <person name="Rippka R."/>
            <person name="Tandeau De Marsac N."/>
            <person name="Huntemann M."/>
            <person name="Wei C.-L."/>
            <person name="Han J."/>
            <person name="Detter J.C."/>
            <person name="Han C."/>
            <person name="Tapia R."/>
            <person name="Chen A."/>
            <person name="Kyrpides N."/>
            <person name="Mavromatis K."/>
            <person name="Markowitz V."/>
            <person name="Szeto E."/>
            <person name="Ivanova N."/>
            <person name="Pagani I."/>
            <person name="Pati A."/>
            <person name="Goodwin L."/>
            <person name="Nordberg H.P."/>
            <person name="Cantor M.N."/>
            <person name="Hua S.X."/>
            <person name="Woyke T."/>
            <person name="Kerfeld C.A."/>
        </authorList>
    </citation>
    <scope>NUCLEOTIDE SEQUENCE [LARGE SCALE GENOMIC DNA]</scope>
    <source>
        <strain evidence="5 6">PCC 7113</strain>
    </source>
</reference>
<dbReference type="Pfam" id="PF00293">
    <property type="entry name" value="NUDIX"/>
    <property type="match status" value="1"/>
</dbReference>
<dbReference type="PROSITE" id="PS51462">
    <property type="entry name" value="NUDIX"/>
    <property type="match status" value="1"/>
</dbReference>
<dbReference type="Gene3D" id="3.90.79.10">
    <property type="entry name" value="Nucleoside Triphosphate Pyrophosphohydrolase"/>
    <property type="match status" value="1"/>
</dbReference>
<keyword evidence="2 3" id="KW-0378">Hydrolase</keyword>
<dbReference type="PANTHER" id="PTHR43046">
    <property type="entry name" value="GDP-MANNOSE MANNOSYL HYDROLASE"/>
    <property type="match status" value="1"/>
</dbReference>
<accession>K9WLK7</accession>
<dbReference type="EMBL" id="CP003630">
    <property type="protein sequence ID" value="AFZ20686.1"/>
    <property type="molecule type" value="Genomic_DNA"/>
</dbReference>
<protein>
    <submittedName>
        <fullName evidence="5">ADP-ribose pyrophosphatase</fullName>
    </submittedName>
</protein>
<evidence type="ECO:0000256" key="3">
    <source>
        <dbReference type="RuleBase" id="RU003476"/>
    </source>
</evidence>
<evidence type="ECO:0000256" key="2">
    <source>
        <dbReference type="ARBA" id="ARBA00022801"/>
    </source>
</evidence>
<dbReference type="InterPro" id="IPR000086">
    <property type="entry name" value="NUDIX_hydrolase_dom"/>
</dbReference>
<dbReference type="AlphaFoldDB" id="K9WLK7"/>
<dbReference type="Proteomes" id="UP000010471">
    <property type="component" value="Chromosome"/>
</dbReference>
<dbReference type="OrthoDB" id="369191at2"/>
<evidence type="ECO:0000313" key="5">
    <source>
        <dbReference type="EMBL" id="AFZ20686.1"/>
    </source>
</evidence>
<gene>
    <name evidence="5" type="ORF">Mic7113_5028</name>
</gene>
<evidence type="ECO:0000313" key="6">
    <source>
        <dbReference type="Proteomes" id="UP000010471"/>
    </source>
</evidence>
<evidence type="ECO:0000256" key="1">
    <source>
        <dbReference type="ARBA" id="ARBA00001946"/>
    </source>
</evidence>
<sequence>MEPDIRLRISVMGLFIQSDTVLMIHKMTGPEPDCWDLPGGGLQPGEPIIQALKREIREETGLSEIRVGKLLTLVEGFFPNWRGQLLHSLSIIYQCAVESDSVVYPTGDREVGTKGVQWLPVAELTPDLCSTRSWKALQALDLIKT</sequence>
<dbReference type="InterPro" id="IPR020476">
    <property type="entry name" value="Nudix_hydrolase"/>
</dbReference>
<dbReference type="GO" id="GO:0016787">
    <property type="term" value="F:hydrolase activity"/>
    <property type="evidence" value="ECO:0007669"/>
    <property type="project" value="UniProtKB-KW"/>
</dbReference>
<comment type="similarity">
    <text evidence="3">Belongs to the Nudix hydrolase family.</text>
</comment>
<dbReference type="PANTHER" id="PTHR43046:SF14">
    <property type="entry name" value="MUTT_NUDIX FAMILY PROTEIN"/>
    <property type="match status" value="1"/>
</dbReference>
<feature type="domain" description="Nudix hydrolase" evidence="4">
    <location>
        <begin position="6"/>
        <end position="141"/>
    </location>
</feature>
<keyword evidence="6" id="KW-1185">Reference proteome</keyword>
<evidence type="ECO:0000259" key="4">
    <source>
        <dbReference type="PROSITE" id="PS51462"/>
    </source>
</evidence>
<dbReference type="HOGENOM" id="CLU_037162_20_1_3"/>
<dbReference type="InterPro" id="IPR015797">
    <property type="entry name" value="NUDIX_hydrolase-like_dom_sf"/>
</dbReference>
<dbReference type="eggNOG" id="COG1051">
    <property type="taxonomic scope" value="Bacteria"/>
</dbReference>
<comment type="cofactor">
    <cofactor evidence="1">
        <name>Mg(2+)</name>
        <dbReference type="ChEBI" id="CHEBI:18420"/>
    </cofactor>
</comment>
<dbReference type="PRINTS" id="PR00502">
    <property type="entry name" value="NUDIXFAMILY"/>
</dbReference>
<dbReference type="SUPFAM" id="SSF55811">
    <property type="entry name" value="Nudix"/>
    <property type="match status" value="1"/>
</dbReference>
<dbReference type="InterPro" id="IPR020084">
    <property type="entry name" value="NUDIX_hydrolase_CS"/>
</dbReference>
<proteinExistence type="inferred from homology"/>
<dbReference type="KEGG" id="mic:Mic7113_5028"/>
<organism evidence="5 6">
    <name type="scientific">Allocoleopsis franciscana PCC 7113</name>
    <dbReference type="NCBI Taxonomy" id="1173027"/>
    <lineage>
        <taxon>Bacteria</taxon>
        <taxon>Bacillati</taxon>
        <taxon>Cyanobacteriota</taxon>
        <taxon>Cyanophyceae</taxon>
        <taxon>Coleofasciculales</taxon>
        <taxon>Coleofasciculaceae</taxon>
        <taxon>Allocoleopsis</taxon>
        <taxon>Allocoleopsis franciscana</taxon>
    </lineage>
</organism>